<dbReference type="InterPro" id="IPR005196">
    <property type="entry name" value="Glyco_hydro_65_N"/>
</dbReference>
<dbReference type="AlphaFoldDB" id="A0A418XG45"/>
<keyword evidence="2" id="KW-0328">Glycosyltransferase</keyword>
<evidence type="ECO:0000259" key="7">
    <source>
        <dbReference type="Pfam" id="PF03633"/>
    </source>
</evidence>
<feature type="binding site" evidence="5">
    <location>
        <begin position="369"/>
        <end position="370"/>
    </location>
    <ligand>
        <name>substrate</name>
    </ligand>
</feature>
<evidence type="ECO:0000256" key="1">
    <source>
        <dbReference type="ARBA" id="ARBA00006768"/>
    </source>
</evidence>
<sequence>MPQPSHNHTFPLDPWRVCETGLDTANNFLNETLFALGNGYIGLRGCHEEGYSGPAGQSLDGTYLNGFYESEPIVYPEGAYGLARNNQFMLNVPNAKGIELWIGDERFDLAQGTVAAYKRELDFRTGVLARSLEWTSPGGKRVALASRRVVAFDDKHLFAIDYHVTPLNFSGPLRLVSQVDGAVKNQEAGDDPRVGSAVSGPTLRLVALEQGGTTSSITQRTHNSGFVLVSAIDTDVSCCGAVQVRAYQAGQVAGQSFELHAGQGETVRLTKFGVYYSSRDYAKQELAALAQEALAQARANGFEALCTRQAAYLADFWARADVEIAGDDALQQGIHFNQFHLLQSVGRDGKTNIAAKGVTGEGYEGHYFWDTEIYIFPFFLYSKPEIARKLLDYRYAGLAQARERARQMSHAKGALYPWRTIAGEECSAYYPAGTAQYHINADIAYSIKLYYEATGDLDFMAQAGAEIVLETARIWLGIGSYDRGGRFCINEVTGPDEYTALVNNNYYTNAMARMHLRFAADMLDTIRSERAGDFARIASATSLDEGEAAEWRRAANVMALPYDAALGIHEQDDSFLSKKVWDFAATPKENYPLLLNYHPLVIYRHQVCKQADVVLALLLLSDQFTLDDKKRDFDYYEAVTTHDSSLSSCIFSIIASEVGYHDKAYDYFMETARLDLDDTHGNTHYGVHTAAMAGTWMGVAYGFGGMRVTGGELRFAPTLPIKWTHYQFQVHIRGALLRIRVEQGAAEYTLMNGEALQFAHHGRTISLTSAAPSARIDRKHAA</sequence>
<dbReference type="OrthoDB" id="9816160at2"/>
<dbReference type="SUPFAM" id="SSF74650">
    <property type="entry name" value="Galactose mutarotase-like"/>
    <property type="match status" value="1"/>
</dbReference>
<dbReference type="InterPro" id="IPR011013">
    <property type="entry name" value="Gal_mutarotase_sf_dom"/>
</dbReference>
<dbReference type="PANTHER" id="PTHR11051">
    <property type="entry name" value="GLYCOSYL HYDROLASE-RELATED"/>
    <property type="match status" value="1"/>
</dbReference>
<evidence type="ECO:0000256" key="2">
    <source>
        <dbReference type="ARBA" id="ARBA00022676"/>
    </source>
</evidence>
<dbReference type="Pfam" id="PF03636">
    <property type="entry name" value="Glyco_hydro_65N"/>
    <property type="match status" value="1"/>
</dbReference>
<keyword evidence="9" id="KW-0378">Hydrolase</keyword>
<dbReference type="GO" id="GO:0005975">
    <property type="term" value="P:carbohydrate metabolic process"/>
    <property type="evidence" value="ECO:0007669"/>
    <property type="project" value="InterPro"/>
</dbReference>
<feature type="domain" description="Glycoside hydrolase family 65 central catalytic" evidence="6">
    <location>
        <begin position="336"/>
        <end position="697"/>
    </location>
</feature>
<dbReference type="InterPro" id="IPR005194">
    <property type="entry name" value="Glyco_hydro_65_C"/>
</dbReference>
<dbReference type="Proteomes" id="UP000284006">
    <property type="component" value="Unassembled WGS sequence"/>
</dbReference>
<keyword evidence="10" id="KW-1185">Reference proteome</keyword>
<dbReference type="Pfam" id="PF03632">
    <property type="entry name" value="Glyco_hydro_65m"/>
    <property type="match status" value="1"/>
</dbReference>
<evidence type="ECO:0000256" key="3">
    <source>
        <dbReference type="ARBA" id="ARBA00022679"/>
    </source>
</evidence>
<dbReference type="InterPro" id="IPR012341">
    <property type="entry name" value="6hp_glycosidase-like_sf"/>
</dbReference>
<feature type="domain" description="Glycoside hydrolase family 65 C-terminal" evidence="7">
    <location>
        <begin position="706"/>
        <end position="767"/>
    </location>
</feature>
<protein>
    <submittedName>
        <fullName evidence="9">Glycoside hydrolase family 65 protein</fullName>
    </submittedName>
</protein>
<dbReference type="GO" id="GO:0004553">
    <property type="term" value="F:hydrolase activity, hydrolyzing O-glycosyl compounds"/>
    <property type="evidence" value="ECO:0007669"/>
    <property type="project" value="TreeGrafter"/>
</dbReference>
<dbReference type="EMBL" id="QYUP01000149">
    <property type="protein sequence ID" value="RJG11429.1"/>
    <property type="molecule type" value="Genomic_DNA"/>
</dbReference>
<dbReference type="InterPro" id="IPR037018">
    <property type="entry name" value="GH65_N"/>
</dbReference>
<dbReference type="GO" id="GO:0016757">
    <property type="term" value="F:glycosyltransferase activity"/>
    <property type="evidence" value="ECO:0007669"/>
    <property type="project" value="UniProtKB-KW"/>
</dbReference>
<dbReference type="Gene3D" id="1.50.10.10">
    <property type="match status" value="1"/>
</dbReference>
<proteinExistence type="inferred from homology"/>
<evidence type="ECO:0000259" key="8">
    <source>
        <dbReference type="Pfam" id="PF03636"/>
    </source>
</evidence>
<evidence type="ECO:0000256" key="4">
    <source>
        <dbReference type="PIRSR" id="PIRSR036289-50"/>
    </source>
</evidence>
<reference evidence="9 10" key="1">
    <citation type="submission" date="2018-09" db="EMBL/GenBank/DDBJ databases">
        <authorList>
            <person name="Zhu H."/>
        </authorList>
    </citation>
    <scope>NUCLEOTIDE SEQUENCE [LARGE SCALE GENOMIC DNA]</scope>
    <source>
        <strain evidence="9 10">K1S02-61</strain>
    </source>
</reference>
<organism evidence="9 10">
    <name type="scientific">Massilia cavernae</name>
    <dbReference type="NCBI Taxonomy" id="2320864"/>
    <lineage>
        <taxon>Bacteria</taxon>
        <taxon>Pseudomonadati</taxon>
        <taxon>Pseudomonadota</taxon>
        <taxon>Betaproteobacteria</taxon>
        <taxon>Burkholderiales</taxon>
        <taxon>Oxalobacteraceae</taxon>
        <taxon>Telluria group</taxon>
        <taxon>Massilia</taxon>
    </lineage>
</organism>
<evidence type="ECO:0000313" key="9">
    <source>
        <dbReference type="EMBL" id="RJG11429.1"/>
    </source>
</evidence>
<dbReference type="PANTHER" id="PTHR11051:SF8">
    <property type="entry name" value="PROTEIN-GLUCOSYLGALACTOSYLHYDROXYLYSINE GLUCOSIDASE"/>
    <property type="match status" value="1"/>
</dbReference>
<dbReference type="GO" id="GO:0030246">
    <property type="term" value="F:carbohydrate binding"/>
    <property type="evidence" value="ECO:0007669"/>
    <property type="project" value="InterPro"/>
</dbReference>
<evidence type="ECO:0000313" key="10">
    <source>
        <dbReference type="Proteomes" id="UP000284006"/>
    </source>
</evidence>
<dbReference type="InterPro" id="IPR005195">
    <property type="entry name" value="Glyco_hydro_65_M"/>
</dbReference>
<evidence type="ECO:0000259" key="6">
    <source>
        <dbReference type="Pfam" id="PF03632"/>
    </source>
</evidence>
<dbReference type="Gene3D" id="2.70.98.40">
    <property type="entry name" value="Glycoside hydrolase, family 65, N-terminal domain"/>
    <property type="match status" value="1"/>
</dbReference>
<gene>
    <name evidence="9" type="ORF">D3872_20105</name>
</gene>
<dbReference type="Pfam" id="PF03633">
    <property type="entry name" value="Glyco_hydro_65C"/>
    <property type="match status" value="1"/>
</dbReference>
<comment type="similarity">
    <text evidence="1">Belongs to the glycosyl hydrolase 65 family.</text>
</comment>
<dbReference type="InterPro" id="IPR008928">
    <property type="entry name" value="6-hairpin_glycosidase_sf"/>
</dbReference>
<dbReference type="Gene3D" id="2.60.420.10">
    <property type="entry name" value="Maltose phosphorylase, domain 3"/>
    <property type="match status" value="1"/>
</dbReference>
<name>A0A418XG45_9BURK</name>
<dbReference type="PIRSF" id="PIRSF036289">
    <property type="entry name" value="Glycosyl_hydrolase_malt_phosph"/>
    <property type="match status" value="1"/>
</dbReference>
<feature type="binding site" evidence="5">
    <location>
        <begin position="609"/>
        <end position="610"/>
    </location>
    <ligand>
        <name>substrate</name>
    </ligand>
</feature>
<evidence type="ECO:0000256" key="5">
    <source>
        <dbReference type="PIRSR" id="PIRSR036289-51"/>
    </source>
</evidence>
<accession>A0A418XG45</accession>
<feature type="active site" description="Proton donor" evidence="4">
    <location>
        <position position="497"/>
    </location>
</feature>
<dbReference type="InterPro" id="IPR017045">
    <property type="entry name" value="Malt_Pase/Glycosyl_Hdrlase"/>
</dbReference>
<keyword evidence="3" id="KW-0808">Transferase</keyword>
<dbReference type="RefSeq" id="WP_119812481.1">
    <property type="nucleotide sequence ID" value="NZ_QYUP01000149.1"/>
</dbReference>
<feature type="domain" description="Glycoside hydrolase family 65 N-terminal" evidence="8">
    <location>
        <begin position="19"/>
        <end position="279"/>
    </location>
</feature>
<comment type="caution">
    <text evidence="9">The sequence shown here is derived from an EMBL/GenBank/DDBJ whole genome shotgun (WGS) entry which is preliminary data.</text>
</comment>
<dbReference type="SUPFAM" id="SSF48208">
    <property type="entry name" value="Six-hairpin glycosidases"/>
    <property type="match status" value="1"/>
</dbReference>